<keyword evidence="3" id="KW-1185">Reference proteome</keyword>
<feature type="region of interest" description="Disordered" evidence="1">
    <location>
        <begin position="1"/>
        <end position="67"/>
    </location>
</feature>
<evidence type="ECO:0000313" key="3">
    <source>
        <dbReference type="Proteomes" id="UP000550707"/>
    </source>
</evidence>
<gene>
    <name evidence="2" type="ORF">HJG59_011259</name>
</gene>
<dbReference type="AlphaFoldDB" id="A0A7J8GQX4"/>
<name>A0A7J8GQX4_MOLMO</name>
<accession>A0A7J8GQX4</accession>
<dbReference type="EMBL" id="JACASF010000008">
    <property type="protein sequence ID" value="KAF6462201.1"/>
    <property type="molecule type" value="Genomic_DNA"/>
</dbReference>
<comment type="caution">
    <text evidence="2">The sequence shown here is derived from an EMBL/GenBank/DDBJ whole genome shotgun (WGS) entry which is preliminary data.</text>
</comment>
<evidence type="ECO:0000256" key="1">
    <source>
        <dbReference type="SAM" id="MobiDB-lite"/>
    </source>
</evidence>
<feature type="compositionally biased region" description="Polar residues" evidence="1">
    <location>
        <begin position="1"/>
        <end position="12"/>
    </location>
</feature>
<protein>
    <submittedName>
        <fullName evidence="2">Uncharacterized protein</fullName>
    </submittedName>
</protein>
<dbReference type="Proteomes" id="UP000550707">
    <property type="component" value="Unassembled WGS sequence"/>
</dbReference>
<reference evidence="2 3" key="1">
    <citation type="journal article" date="2020" name="Nature">
        <title>Six reference-quality genomes reveal evolution of bat adaptations.</title>
        <authorList>
            <person name="Jebb D."/>
            <person name="Huang Z."/>
            <person name="Pippel M."/>
            <person name="Hughes G.M."/>
            <person name="Lavrichenko K."/>
            <person name="Devanna P."/>
            <person name="Winkler S."/>
            <person name="Jermiin L.S."/>
            <person name="Skirmuntt E.C."/>
            <person name="Katzourakis A."/>
            <person name="Burkitt-Gray L."/>
            <person name="Ray D.A."/>
            <person name="Sullivan K.A.M."/>
            <person name="Roscito J.G."/>
            <person name="Kirilenko B.M."/>
            <person name="Davalos L.M."/>
            <person name="Corthals A.P."/>
            <person name="Power M.L."/>
            <person name="Jones G."/>
            <person name="Ransome R.D."/>
            <person name="Dechmann D.K.N."/>
            <person name="Locatelli A.G."/>
            <person name="Puechmaille S.J."/>
            <person name="Fedrigo O."/>
            <person name="Jarvis E.D."/>
            <person name="Hiller M."/>
            <person name="Vernes S.C."/>
            <person name="Myers E.W."/>
            <person name="Teeling E.C."/>
        </authorList>
    </citation>
    <scope>NUCLEOTIDE SEQUENCE [LARGE SCALE GENOMIC DNA]</scope>
    <source>
        <strain evidence="2">MMolMol1</strain>
        <tissue evidence="2">Muscle</tissue>
    </source>
</reference>
<proteinExistence type="predicted"/>
<evidence type="ECO:0000313" key="2">
    <source>
        <dbReference type="EMBL" id="KAF6462201.1"/>
    </source>
</evidence>
<organism evidence="2 3">
    <name type="scientific">Molossus molossus</name>
    <name type="common">Pallas' mastiff bat</name>
    <name type="synonym">Vespertilio molossus</name>
    <dbReference type="NCBI Taxonomy" id="27622"/>
    <lineage>
        <taxon>Eukaryota</taxon>
        <taxon>Metazoa</taxon>
        <taxon>Chordata</taxon>
        <taxon>Craniata</taxon>
        <taxon>Vertebrata</taxon>
        <taxon>Euteleostomi</taxon>
        <taxon>Mammalia</taxon>
        <taxon>Eutheria</taxon>
        <taxon>Laurasiatheria</taxon>
        <taxon>Chiroptera</taxon>
        <taxon>Yangochiroptera</taxon>
        <taxon>Molossidae</taxon>
        <taxon>Molossus</taxon>
    </lineage>
</organism>
<sequence length="124" mass="13167">MDAAGPSNSRQLGLSCGYRQEKAPATSQVRAVGPQQELAQGGESTDPPATAAPAPQERASLSGPAAPCTDRCSPWLKLSKAGTHLFRPLPVVQYPAQLYPQQVLKKRLSEYESPANILLLIDAS</sequence>
<dbReference type="InParanoid" id="A0A7J8GQX4"/>